<name>A0A2W4Z7A1_9BACT</name>
<dbReference type="AlphaFoldDB" id="A0A2W4Z7A1"/>
<reference evidence="1 2" key="1">
    <citation type="submission" date="2017-08" db="EMBL/GenBank/DDBJ databases">
        <title>Infants hospitalized years apart are colonized by the same room-sourced microbial strains.</title>
        <authorList>
            <person name="Brooks B."/>
            <person name="Olm M.R."/>
            <person name="Firek B.A."/>
            <person name="Baker R."/>
            <person name="Thomas B.C."/>
            <person name="Morowitz M.J."/>
            <person name="Banfield J.F."/>
        </authorList>
    </citation>
    <scope>NUCLEOTIDE SEQUENCE [LARGE SCALE GENOMIC DNA]</scope>
    <source>
        <strain evidence="1">S2_018_000_R2_104</strain>
    </source>
</reference>
<organism evidence="1 2">
    <name type="scientific">Micavibrio aeruginosavorus</name>
    <dbReference type="NCBI Taxonomy" id="349221"/>
    <lineage>
        <taxon>Bacteria</taxon>
        <taxon>Pseudomonadati</taxon>
        <taxon>Bdellovibrionota</taxon>
        <taxon>Bdellovibrionia</taxon>
        <taxon>Bdellovibrionales</taxon>
        <taxon>Pseudobdellovibrionaceae</taxon>
        <taxon>Micavibrio</taxon>
    </lineage>
</organism>
<sequence>MVKKHLAEPIKKIEAMGYSRLELACAYLSLAYHTLRFERTQEQAEKNFMPLAYLASTRMEDLEKNRTRTLN</sequence>
<comment type="caution">
    <text evidence="1">The sequence shown here is derived from an EMBL/GenBank/DDBJ whole genome shotgun (WGS) entry which is preliminary data.</text>
</comment>
<dbReference type="EMBL" id="QFNK01000397">
    <property type="protein sequence ID" value="PZO78203.1"/>
    <property type="molecule type" value="Genomic_DNA"/>
</dbReference>
<protein>
    <submittedName>
        <fullName evidence="1">Uncharacterized protein</fullName>
    </submittedName>
</protein>
<proteinExistence type="predicted"/>
<gene>
    <name evidence="1" type="ORF">DI626_12075</name>
</gene>
<evidence type="ECO:0000313" key="2">
    <source>
        <dbReference type="Proteomes" id="UP000249557"/>
    </source>
</evidence>
<accession>A0A2W4Z7A1</accession>
<evidence type="ECO:0000313" key="1">
    <source>
        <dbReference type="EMBL" id="PZO78203.1"/>
    </source>
</evidence>
<dbReference type="Proteomes" id="UP000249557">
    <property type="component" value="Unassembled WGS sequence"/>
</dbReference>